<dbReference type="EMBL" id="JAYJLD010000008">
    <property type="protein sequence ID" value="MEB3101530.1"/>
    <property type="molecule type" value="Genomic_DNA"/>
</dbReference>
<reference evidence="1" key="1">
    <citation type="submission" date="2023-12" db="EMBL/GenBank/DDBJ databases">
        <title>Fervidustalea candida gen. nov., sp. nov., a novel member of the family Paenibacillaceae isolated from a geothermal area.</title>
        <authorList>
            <person name="Li W.-J."/>
            <person name="Jiao J.-Y."/>
            <person name="Chen Y."/>
        </authorList>
    </citation>
    <scope>NUCLEOTIDE SEQUENCE</scope>
    <source>
        <strain evidence="1">SYSU GA230002</strain>
    </source>
</reference>
<protein>
    <recommendedName>
        <fullName evidence="3">Lipoyl-binding domain-containing protein</fullName>
    </recommendedName>
</protein>
<gene>
    <name evidence="1" type="ORF">VF724_07620</name>
</gene>
<evidence type="ECO:0008006" key="3">
    <source>
        <dbReference type="Google" id="ProtNLM"/>
    </source>
</evidence>
<dbReference type="RefSeq" id="WP_371753697.1">
    <property type="nucleotide sequence ID" value="NZ_JAYJLD010000008.1"/>
</dbReference>
<evidence type="ECO:0000313" key="1">
    <source>
        <dbReference type="EMBL" id="MEB3101530.1"/>
    </source>
</evidence>
<proteinExistence type="predicted"/>
<name>A0ABU5ZGA5_9BACL</name>
<sequence length="74" mass="8209">MEMQIVSPVSGVLEENYMRESEFVILDQSIGIVRAEDDKLSLIQCHYEGRIKKVLVAKGETAAEGMILAIIEVA</sequence>
<evidence type="ECO:0000313" key="2">
    <source>
        <dbReference type="Proteomes" id="UP001310386"/>
    </source>
</evidence>
<keyword evidence="2" id="KW-1185">Reference proteome</keyword>
<dbReference type="Proteomes" id="UP001310386">
    <property type="component" value="Unassembled WGS sequence"/>
</dbReference>
<comment type="caution">
    <text evidence="1">The sequence shown here is derived from an EMBL/GenBank/DDBJ whole genome shotgun (WGS) entry which is preliminary data.</text>
</comment>
<accession>A0ABU5ZGA5</accession>
<organism evidence="1 2">
    <name type="scientific">Ferviditalea candida</name>
    <dbReference type="NCBI Taxonomy" id="3108399"/>
    <lineage>
        <taxon>Bacteria</taxon>
        <taxon>Bacillati</taxon>
        <taxon>Bacillota</taxon>
        <taxon>Bacilli</taxon>
        <taxon>Bacillales</taxon>
        <taxon>Paenibacillaceae</taxon>
        <taxon>Ferviditalea</taxon>
    </lineage>
</organism>
<dbReference type="Gene3D" id="2.40.50.100">
    <property type="match status" value="1"/>
</dbReference>